<dbReference type="InterPro" id="IPR010384">
    <property type="entry name" value="MtfA_fam"/>
</dbReference>
<dbReference type="GO" id="GO:0005829">
    <property type="term" value="C:cytosol"/>
    <property type="evidence" value="ECO:0007669"/>
    <property type="project" value="TreeGrafter"/>
</dbReference>
<gene>
    <name evidence="2" type="ORF">SAMN04487960_10445</name>
    <name evidence="3" type="ORF">SAMN04487960_110144</name>
</gene>
<reference evidence="2 4" key="1">
    <citation type="submission" date="2016-10" db="EMBL/GenBank/DDBJ databases">
        <authorList>
            <person name="de Groot N.N."/>
        </authorList>
    </citation>
    <scope>NUCLEOTIDE SEQUENCE [LARGE SCALE GENOMIC DNA]</scope>
    <source>
        <strain evidence="2 4">CGMCC 1.7059</strain>
    </source>
</reference>
<keyword evidence="1" id="KW-0472">Membrane</keyword>
<evidence type="ECO:0008006" key="5">
    <source>
        <dbReference type="Google" id="ProtNLM"/>
    </source>
</evidence>
<dbReference type="InterPro" id="IPR042252">
    <property type="entry name" value="MtfA_N"/>
</dbReference>
<dbReference type="PANTHER" id="PTHR30164:SF2">
    <property type="entry name" value="PROTEIN MTFA"/>
    <property type="match status" value="1"/>
</dbReference>
<dbReference type="GO" id="GO:0004177">
    <property type="term" value="F:aminopeptidase activity"/>
    <property type="evidence" value="ECO:0007669"/>
    <property type="project" value="TreeGrafter"/>
</dbReference>
<organism evidence="2 4">
    <name type="scientific">Marinobacter mobilis</name>
    <dbReference type="NCBI Taxonomy" id="488533"/>
    <lineage>
        <taxon>Bacteria</taxon>
        <taxon>Pseudomonadati</taxon>
        <taxon>Pseudomonadota</taxon>
        <taxon>Gammaproteobacteria</taxon>
        <taxon>Pseudomonadales</taxon>
        <taxon>Marinobacteraceae</taxon>
        <taxon>Marinobacter</taxon>
    </lineage>
</organism>
<dbReference type="SUPFAM" id="SSF55486">
    <property type="entry name" value="Metalloproteases ('zincins'), catalytic domain"/>
    <property type="match status" value="1"/>
</dbReference>
<dbReference type="OrthoDB" id="9786424at2"/>
<keyword evidence="1" id="KW-1133">Transmembrane helix</keyword>
<dbReference type="STRING" id="488533.SAMN04487960_10445"/>
<protein>
    <recommendedName>
        <fullName evidence="5">Zinc-dependent peptidase</fullName>
    </recommendedName>
</protein>
<dbReference type="RefSeq" id="WP_091812300.1">
    <property type="nucleotide sequence ID" value="NZ_FNNE01000004.1"/>
</dbReference>
<dbReference type="PANTHER" id="PTHR30164">
    <property type="entry name" value="MTFA PEPTIDASE"/>
    <property type="match status" value="1"/>
</dbReference>
<dbReference type="EMBL" id="FNNE01000010">
    <property type="protein sequence ID" value="SDX52479.1"/>
    <property type="molecule type" value="Genomic_DNA"/>
</dbReference>
<evidence type="ECO:0000313" key="2">
    <source>
        <dbReference type="EMBL" id="SDW75268.1"/>
    </source>
</evidence>
<feature type="transmembrane region" description="Helical" evidence="1">
    <location>
        <begin position="6"/>
        <end position="22"/>
    </location>
</feature>
<sequence>MLGYGIALTAIVLAAFYWLFVRPRRQLERLARIPVPMDWIEQLRAQMALYRRLPPIRRARLHTHMRVLLERVEFYGCAGLELTEPMKVLIAAHGALLINQLSPDYYHKLQSILVYPGAYRVSQSQQDGPVLHFDDQERLGESWQQGKLVLAWDTLIREAGDNSSRSNVALHEFAHQLDQVDGAADGAPPLASGEVAQHWQQVFSEAWERRRRHSGGNSIIDEYGATSPAEFFAVATEAFFLHPALLASQEPELYDCMAGFYRLDPRDWHDGAATRPTPLTANT</sequence>
<dbReference type="CDD" id="cd20169">
    <property type="entry name" value="Peptidase_M90_mtfA"/>
    <property type="match status" value="1"/>
</dbReference>
<dbReference type="GO" id="GO:0008237">
    <property type="term" value="F:metallopeptidase activity"/>
    <property type="evidence" value="ECO:0007669"/>
    <property type="project" value="InterPro"/>
</dbReference>
<evidence type="ECO:0000313" key="4">
    <source>
        <dbReference type="Proteomes" id="UP000199675"/>
    </source>
</evidence>
<dbReference type="Gene3D" id="3.40.390.10">
    <property type="entry name" value="Collagenase (Catalytic Domain)"/>
    <property type="match status" value="1"/>
</dbReference>
<dbReference type="AlphaFoldDB" id="A0A1H2W3W9"/>
<dbReference type="Pfam" id="PF06167">
    <property type="entry name" value="Peptidase_M90"/>
    <property type="match status" value="1"/>
</dbReference>
<evidence type="ECO:0000256" key="1">
    <source>
        <dbReference type="SAM" id="Phobius"/>
    </source>
</evidence>
<dbReference type="Proteomes" id="UP000199675">
    <property type="component" value="Unassembled WGS sequence"/>
</dbReference>
<dbReference type="EMBL" id="FNNE01000004">
    <property type="protein sequence ID" value="SDW75268.1"/>
    <property type="molecule type" value="Genomic_DNA"/>
</dbReference>
<accession>A0A1H2W3W9</accession>
<name>A0A1H2W3W9_9GAMM</name>
<keyword evidence="4" id="KW-1185">Reference proteome</keyword>
<keyword evidence="1" id="KW-0812">Transmembrane</keyword>
<evidence type="ECO:0000313" key="3">
    <source>
        <dbReference type="EMBL" id="SDX52479.1"/>
    </source>
</evidence>
<dbReference type="InterPro" id="IPR024079">
    <property type="entry name" value="MetalloPept_cat_dom_sf"/>
</dbReference>
<dbReference type="Gene3D" id="1.10.472.150">
    <property type="entry name" value="Glucose-regulated metallo-peptidase M90, N-terminal domain"/>
    <property type="match status" value="1"/>
</dbReference>
<proteinExistence type="predicted"/>